<evidence type="ECO:0000313" key="4">
    <source>
        <dbReference type="Proteomes" id="UP000634308"/>
    </source>
</evidence>
<gene>
    <name evidence="3" type="ORF">GCM10008959_23770</name>
</gene>
<protein>
    <recommendedName>
        <fullName evidence="2">Peptidase C14 caspase domain-containing protein</fullName>
    </recommendedName>
</protein>
<organism evidence="3 4">
    <name type="scientific">Deinococcus seoulensis</name>
    <dbReference type="NCBI Taxonomy" id="1837379"/>
    <lineage>
        <taxon>Bacteria</taxon>
        <taxon>Thermotogati</taxon>
        <taxon>Deinococcota</taxon>
        <taxon>Deinococci</taxon>
        <taxon>Deinococcales</taxon>
        <taxon>Deinococcaceae</taxon>
        <taxon>Deinococcus</taxon>
    </lineage>
</organism>
<name>A0ABQ2RVM1_9DEIO</name>
<dbReference type="RefSeq" id="WP_189065207.1">
    <property type="nucleotide sequence ID" value="NZ_BMQM01000015.1"/>
</dbReference>
<reference evidence="4" key="1">
    <citation type="journal article" date="2019" name="Int. J. Syst. Evol. Microbiol.">
        <title>The Global Catalogue of Microorganisms (GCM) 10K type strain sequencing project: providing services to taxonomists for standard genome sequencing and annotation.</title>
        <authorList>
            <consortium name="The Broad Institute Genomics Platform"/>
            <consortium name="The Broad Institute Genome Sequencing Center for Infectious Disease"/>
            <person name="Wu L."/>
            <person name="Ma J."/>
        </authorList>
    </citation>
    <scope>NUCLEOTIDE SEQUENCE [LARGE SCALE GENOMIC DNA]</scope>
    <source>
        <strain evidence="4">JCM 31404</strain>
    </source>
</reference>
<evidence type="ECO:0000256" key="1">
    <source>
        <dbReference type="SAM" id="MobiDB-lite"/>
    </source>
</evidence>
<comment type="caution">
    <text evidence="3">The sequence shown here is derived from an EMBL/GenBank/DDBJ whole genome shotgun (WGS) entry which is preliminary data.</text>
</comment>
<dbReference type="Pfam" id="PF00656">
    <property type="entry name" value="Peptidase_C14"/>
    <property type="match status" value="1"/>
</dbReference>
<feature type="region of interest" description="Disordered" evidence="1">
    <location>
        <begin position="271"/>
        <end position="293"/>
    </location>
</feature>
<proteinExistence type="predicted"/>
<sequence>MQSAAILIGLNTYPDTARVTALRGAVNDCLDMADMFTRHRLVAPDNVYTYLYDTSAPPTPPPQSRTLVPPAQVMGNGTVGRDTLISILGDTVNRLGRDGFERLYIYLSGHGGDITNAIPPVSALIWTDFTSQNGFSNLGLLVTDHLQNIVHNAPRIREAVIITDCCRLPLPALTQLPMLGPAPAWKPGTRCLTIKSAVHSQPSVESALPGSDRFVGEFTRALIDVIDEAMTTPGTVLWRDICDRVAATGAGRRIEYQQLASYPLMELRPEPDANPSIPDSAPAALRPGRPGTTGAVDRAVPARLWKEIQAIYDQRPLVNGIDSLHQLFPYLNEEQRRLLQLARDILSTEGTPSATTVLARDITAVQVAAVQQFLNDQIWHADPLHTVAAPSQQDGFNMNVTGVQPYHKGDAATIRLEVTRPPSSHSPGVQFYNHPTTVPVYLDVPFVTDTVTVELDLWGVYTVVAQVYGGPLLKLDLATIRDIPEKIRLR</sequence>
<dbReference type="Gene3D" id="3.40.50.1460">
    <property type="match status" value="1"/>
</dbReference>
<evidence type="ECO:0000313" key="3">
    <source>
        <dbReference type="EMBL" id="GGR61116.1"/>
    </source>
</evidence>
<feature type="domain" description="Peptidase C14 caspase" evidence="2">
    <location>
        <begin position="4"/>
        <end position="246"/>
    </location>
</feature>
<dbReference type="Proteomes" id="UP000634308">
    <property type="component" value="Unassembled WGS sequence"/>
</dbReference>
<evidence type="ECO:0000259" key="2">
    <source>
        <dbReference type="Pfam" id="PF00656"/>
    </source>
</evidence>
<accession>A0ABQ2RVM1</accession>
<dbReference type="InterPro" id="IPR011600">
    <property type="entry name" value="Pept_C14_caspase"/>
</dbReference>
<dbReference type="EMBL" id="BMQM01000015">
    <property type="protein sequence ID" value="GGR61116.1"/>
    <property type="molecule type" value="Genomic_DNA"/>
</dbReference>
<keyword evidence="4" id="KW-1185">Reference proteome</keyword>